<dbReference type="NCBIfam" id="TIGR00706">
    <property type="entry name" value="SppA_dom"/>
    <property type="match status" value="1"/>
</dbReference>
<evidence type="ECO:0000256" key="4">
    <source>
        <dbReference type="ARBA" id="ARBA00022825"/>
    </source>
</evidence>
<dbReference type="CDD" id="cd07023">
    <property type="entry name" value="S49_Sppa_N_C"/>
    <property type="match status" value="1"/>
</dbReference>
<comment type="similarity">
    <text evidence="1">Belongs to the peptidase S49 family.</text>
</comment>
<dbReference type="GO" id="GO:0004252">
    <property type="term" value="F:serine-type endopeptidase activity"/>
    <property type="evidence" value="ECO:0007669"/>
    <property type="project" value="InterPro"/>
</dbReference>
<dbReference type="PANTHER" id="PTHR42987:SF7">
    <property type="entry name" value="SIGNAL PEPTIDE PEPTIDASE SPPA-RELATED"/>
    <property type="match status" value="1"/>
</dbReference>
<sequence>MDKKKKRWVIGAIILLCIVFAVFLQPSRPAKKAVSTGDGYVAVIRVEGPIVGAADIPSNLFSGGTTASSGRLMKEIRQAAADPAAKAVLLRINSPGGSATASQEIGDEIDRLKASGKPVVVSMGDMCASGGYWLAAKGDRVFANPSSMTGSIGVYIGYTNYEELMGKLGINNDKIKSGAHKDILSPDRPMTPEERALVQGMVDDIYEQFVDVVATGRQMDPQQVRELADGRIFTGRQAQAAGLVDAMGNYYDALDYTANLVGLPATDVPTHEYDDASVSWQRLFGAELRSAFRESIGSLARREGGSARTEWEAPHAQ</sequence>
<protein>
    <submittedName>
        <fullName evidence="6">Protease-4</fullName>
        <ecNumber evidence="6">3.4.21.-</ecNumber>
    </submittedName>
</protein>
<dbReference type="InterPro" id="IPR002142">
    <property type="entry name" value="Peptidase_S49"/>
</dbReference>
<dbReference type="PRINTS" id="PR00127">
    <property type="entry name" value="CLPPROTEASEP"/>
</dbReference>
<evidence type="ECO:0000313" key="6">
    <source>
        <dbReference type="EMBL" id="MBB6477783.1"/>
    </source>
</evidence>
<keyword evidence="2 6" id="KW-0645">Protease</keyword>
<dbReference type="GO" id="GO:0006508">
    <property type="term" value="P:proteolysis"/>
    <property type="evidence" value="ECO:0007669"/>
    <property type="project" value="UniProtKB-KW"/>
</dbReference>
<evidence type="ECO:0000256" key="3">
    <source>
        <dbReference type="ARBA" id="ARBA00022801"/>
    </source>
</evidence>
<evidence type="ECO:0000259" key="5">
    <source>
        <dbReference type="Pfam" id="PF01343"/>
    </source>
</evidence>
<dbReference type="InterPro" id="IPR001907">
    <property type="entry name" value="ClpP"/>
</dbReference>
<dbReference type="PANTHER" id="PTHR42987">
    <property type="entry name" value="PEPTIDASE S49"/>
    <property type="match status" value="1"/>
</dbReference>
<dbReference type="GO" id="GO:0004176">
    <property type="term" value="F:ATP-dependent peptidase activity"/>
    <property type="evidence" value="ECO:0007669"/>
    <property type="project" value="InterPro"/>
</dbReference>
<evidence type="ECO:0000256" key="2">
    <source>
        <dbReference type="ARBA" id="ARBA00022670"/>
    </source>
</evidence>
<comment type="caution">
    <text evidence="6">The sequence shown here is derived from an EMBL/GenBank/DDBJ whole genome shotgun (WGS) entry which is preliminary data.</text>
</comment>
<dbReference type="EC" id="3.4.21.-" evidence="6"/>
<name>A0A841R203_9FIRM</name>
<dbReference type="RefSeq" id="WP_159822741.1">
    <property type="nucleotide sequence ID" value="NZ_CABWNB010000002.1"/>
</dbReference>
<dbReference type="Gene3D" id="6.20.330.10">
    <property type="match status" value="1"/>
</dbReference>
<keyword evidence="7" id="KW-1185">Reference proteome</keyword>
<keyword evidence="3 6" id="KW-0378">Hydrolase</keyword>
<reference evidence="6 7" key="1">
    <citation type="submission" date="2020-08" db="EMBL/GenBank/DDBJ databases">
        <title>Genomic Encyclopedia of Type Strains, Phase IV (KMG-IV): sequencing the most valuable type-strain genomes for metagenomic binning, comparative biology and taxonomic classification.</title>
        <authorList>
            <person name="Goeker M."/>
        </authorList>
    </citation>
    <scope>NUCLEOTIDE SEQUENCE [LARGE SCALE GENOMIC DNA]</scope>
    <source>
        <strain evidence="6 7">DSM 21255</strain>
    </source>
</reference>
<gene>
    <name evidence="6" type="ORF">HNR45_000816</name>
</gene>
<feature type="domain" description="Peptidase S49" evidence="5">
    <location>
        <begin position="112"/>
        <end position="262"/>
    </location>
</feature>
<organism evidence="6 7">
    <name type="scientific">Negativicoccus succinicivorans</name>
    <dbReference type="NCBI Taxonomy" id="620903"/>
    <lineage>
        <taxon>Bacteria</taxon>
        <taxon>Bacillati</taxon>
        <taxon>Bacillota</taxon>
        <taxon>Negativicutes</taxon>
        <taxon>Veillonellales</taxon>
        <taxon>Veillonellaceae</taxon>
        <taxon>Negativicoccus</taxon>
    </lineage>
</organism>
<dbReference type="InterPro" id="IPR004635">
    <property type="entry name" value="Pept_S49_SppA"/>
</dbReference>
<dbReference type="OrthoDB" id="9764363at2"/>
<dbReference type="GeneID" id="93486094"/>
<proteinExistence type="inferred from homology"/>
<dbReference type="InterPro" id="IPR029045">
    <property type="entry name" value="ClpP/crotonase-like_dom_sf"/>
</dbReference>
<dbReference type="Gene3D" id="3.90.226.10">
    <property type="entry name" value="2-enoyl-CoA Hydratase, Chain A, domain 1"/>
    <property type="match status" value="1"/>
</dbReference>
<keyword evidence="4" id="KW-0720">Serine protease</keyword>
<dbReference type="Pfam" id="PF01343">
    <property type="entry name" value="Peptidase_S49"/>
    <property type="match status" value="1"/>
</dbReference>
<dbReference type="SUPFAM" id="SSF52096">
    <property type="entry name" value="ClpP/crotonase"/>
    <property type="match status" value="1"/>
</dbReference>
<evidence type="ECO:0000256" key="1">
    <source>
        <dbReference type="ARBA" id="ARBA00008683"/>
    </source>
</evidence>
<dbReference type="EMBL" id="JACHHI010000003">
    <property type="protein sequence ID" value="MBB6477783.1"/>
    <property type="molecule type" value="Genomic_DNA"/>
</dbReference>
<evidence type="ECO:0000313" key="7">
    <source>
        <dbReference type="Proteomes" id="UP000591941"/>
    </source>
</evidence>
<dbReference type="InterPro" id="IPR047272">
    <property type="entry name" value="S49_SppA_C"/>
</dbReference>
<dbReference type="Proteomes" id="UP000591941">
    <property type="component" value="Unassembled WGS sequence"/>
</dbReference>
<dbReference type="AlphaFoldDB" id="A0A841R203"/>
<accession>A0A841R203</accession>